<organism evidence="1 2">
    <name type="scientific">Salegentibacter salegens</name>
    <dbReference type="NCBI Taxonomy" id="143223"/>
    <lineage>
        <taxon>Bacteria</taxon>
        <taxon>Pseudomonadati</taxon>
        <taxon>Bacteroidota</taxon>
        <taxon>Flavobacteriia</taxon>
        <taxon>Flavobacteriales</taxon>
        <taxon>Flavobacteriaceae</taxon>
        <taxon>Salegentibacter</taxon>
    </lineage>
</organism>
<keyword evidence="2" id="KW-1185">Reference proteome</keyword>
<sequence length="53" mass="6471">MVSLKDLFVIEQGKIKTLKEYIQFSDYFIKIFTIKAYFCWSETQYTLNTYEKI</sequence>
<dbReference type="STRING" id="143223.SAMN05878281_0872"/>
<name>A0A1M7J9I0_9FLAO</name>
<evidence type="ECO:0000313" key="2">
    <source>
        <dbReference type="Proteomes" id="UP000190235"/>
    </source>
</evidence>
<dbReference type="Proteomes" id="UP000190235">
    <property type="component" value="Chromosome I"/>
</dbReference>
<gene>
    <name evidence="1" type="ORF">SAMN05878281_0872</name>
</gene>
<dbReference type="AlphaFoldDB" id="A0A1M7J9I0"/>
<evidence type="ECO:0000313" key="1">
    <source>
        <dbReference type="EMBL" id="SHM49669.1"/>
    </source>
</evidence>
<reference evidence="2" key="1">
    <citation type="submission" date="2016-11" db="EMBL/GenBank/DDBJ databases">
        <authorList>
            <person name="Varghese N."/>
            <person name="Submissions S."/>
        </authorList>
    </citation>
    <scope>NUCLEOTIDE SEQUENCE [LARGE SCALE GENOMIC DNA]</scope>
    <source>
        <strain evidence="2">ACAM 48</strain>
    </source>
</reference>
<protein>
    <submittedName>
        <fullName evidence="1">Uncharacterized protein</fullName>
    </submittedName>
</protein>
<dbReference type="EMBL" id="LT670848">
    <property type="protein sequence ID" value="SHM49669.1"/>
    <property type="molecule type" value="Genomic_DNA"/>
</dbReference>
<proteinExistence type="predicted"/>
<accession>A0A1M7J9I0</accession>